<dbReference type="Gene3D" id="3.90.550.10">
    <property type="entry name" value="Spore Coat Polysaccharide Biosynthesis Protein SpsA, Chain A"/>
    <property type="match status" value="1"/>
</dbReference>
<name>A0ABP9A8I0_9PSEU</name>
<proteinExistence type="predicted"/>
<reference evidence="2" key="1">
    <citation type="journal article" date="2019" name="Int. J. Syst. Evol. Microbiol.">
        <title>The Global Catalogue of Microorganisms (GCM) 10K type strain sequencing project: providing services to taxonomists for standard genome sequencing and annotation.</title>
        <authorList>
            <consortium name="The Broad Institute Genomics Platform"/>
            <consortium name="The Broad Institute Genome Sequencing Center for Infectious Disease"/>
            <person name="Wu L."/>
            <person name="Ma J."/>
        </authorList>
    </citation>
    <scope>NUCLEOTIDE SEQUENCE [LARGE SCALE GENOMIC DNA]</scope>
    <source>
        <strain evidence="2">JCM 17979</strain>
    </source>
</reference>
<dbReference type="InterPro" id="IPR029044">
    <property type="entry name" value="Nucleotide-diphossugar_trans"/>
</dbReference>
<dbReference type="InterPro" id="IPR018641">
    <property type="entry name" value="Trfase_1_rSAM/seldom-assoc"/>
</dbReference>
<evidence type="ECO:0000313" key="1">
    <source>
        <dbReference type="EMBL" id="GAA4775218.1"/>
    </source>
</evidence>
<sequence length="247" mass="25034">MPRPGANAPTMRTPVPVTTVDRVVLVLAKAPVAGRVKTRLTPAATPAGAAEVAAAALLDTLDAALAVPGARVVVALEGDPADAACRDELGDALARTLVVRQRGDSLGERIAAAHADVADAFPGAVSVQIGMDTPQVDTALLADALDLVATDAGAALGLALDGGWWALALDDPRRASLITEVPTSRDDTGRRTLHALRAGHPGLVLELPPLSDVDTPDDAVAVADLVPTGRFARAVADALPLPGGLPR</sequence>
<keyword evidence="2" id="KW-1185">Reference proteome</keyword>
<evidence type="ECO:0000313" key="2">
    <source>
        <dbReference type="Proteomes" id="UP001500928"/>
    </source>
</evidence>
<dbReference type="PANTHER" id="PTHR36529:SF1">
    <property type="entry name" value="GLYCOSYLTRANSFERASE"/>
    <property type="match status" value="1"/>
</dbReference>
<organism evidence="1 2">
    <name type="scientific">Actinomycetospora chlora</name>
    <dbReference type="NCBI Taxonomy" id="663608"/>
    <lineage>
        <taxon>Bacteria</taxon>
        <taxon>Bacillati</taxon>
        <taxon>Actinomycetota</taxon>
        <taxon>Actinomycetes</taxon>
        <taxon>Pseudonocardiales</taxon>
        <taxon>Pseudonocardiaceae</taxon>
        <taxon>Actinomycetospora</taxon>
    </lineage>
</organism>
<dbReference type="Proteomes" id="UP001500928">
    <property type="component" value="Unassembled WGS sequence"/>
</dbReference>
<dbReference type="Pfam" id="PF09837">
    <property type="entry name" value="DUF2064"/>
    <property type="match status" value="1"/>
</dbReference>
<accession>A0ABP9A8I0</accession>
<protein>
    <submittedName>
        <fullName evidence="1">DUF2064 domain-containing protein</fullName>
    </submittedName>
</protein>
<comment type="caution">
    <text evidence="1">The sequence shown here is derived from an EMBL/GenBank/DDBJ whole genome shotgun (WGS) entry which is preliminary data.</text>
</comment>
<dbReference type="SUPFAM" id="SSF53448">
    <property type="entry name" value="Nucleotide-diphospho-sugar transferases"/>
    <property type="match status" value="1"/>
</dbReference>
<gene>
    <name evidence="1" type="ORF">GCM10023200_04650</name>
</gene>
<dbReference type="EMBL" id="BAABHO010000003">
    <property type="protein sequence ID" value="GAA4775218.1"/>
    <property type="molecule type" value="Genomic_DNA"/>
</dbReference>
<dbReference type="PANTHER" id="PTHR36529">
    <property type="entry name" value="SLL1095 PROTEIN"/>
    <property type="match status" value="1"/>
</dbReference>